<protein>
    <submittedName>
        <fullName evidence="2">Uncharacterized protein</fullName>
    </submittedName>
</protein>
<name>A0AAN7JJ11_9MYRT</name>
<accession>A0AAN7JJ11</accession>
<feature type="transmembrane region" description="Helical" evidence="1">
    <location>
        <begin position="221"/>
        <end position="240"/>
    </location>
</feature>
<keyword evidence="3" id="KW-1185">Reference proteome</keyword>
<organism evidence="2 3">
    <name type="scientific">Trapa incisa</name>
    <dbReference type="NCBI Taxonomy" id="236973"/>
    <lineage>
        <taxon>Eukaryota</taxon>
        <taxon>Viridiplantae</taxon>
        <taxon>Streptophyta</taxon>
        <taxon>Embryophyta</taxon>
        <taxon>Tracheophyta</taxon>
        <taxon>Spermatophyta</taxon>
        <taxon>Magnoliopsida</taxon>
        <taxon>eudicotyledons</taxon>
        <taxon>Gunneridae</taxon>
        <taxon>Pentapetalae</taxon>
        <taxon>rosids</taxon>
        <taxon>malvids</taxon>
        <taxon>Myrtales</taxon>
        <taxon>Lythraceae</taxon>
        <taxon>Trapa</taxon>
    </lineage>
</organism>
<evidence type="ECO:0000313" key="3">
    <source>
        <dbReference type="Proteomes" id="UP001345219"/>
    </source>
</evidence>
<keyword evidence="1" id="KW-0812">Transmembrane</keyword>
<evidence type="ECO:0000256" key="1">
    <source>
        <dbReference type="SAM" id="Phobius"/>
    </source>
</evidence>
<gene>
    <name evidence="2" type="ORF">SAY87_011220</name>
</gene>
<dbReference type="EMBL" id="JAXIOK010000022">
    <property type="protein sequence ID" value="KAK4744908.1"/>
    <property type="molecule type" value="Genomic_DNA"/>
</dbReference>
<dbReference type="Proteomes" id="UP001345219">
    <property type="component" value="Chromosome 9"/>
</dbReference>
<evidence type="ECO:0000313" key="2">
    <source>
        <dbReference type="EMBL" id="KAK4744908.1"/>
    </source>
</evidence>
<dbReference type="AlphaFoldDB" id="A0AAN7JJ11"/>
<feature type="transmembrane region" description="Helical" evidence="1">
    <location>
        <begin position="86"/>
        <end position="104"/>
    </location>
</feature>
<keyword evidence="1" id="KW-0472">Membrane</keyword>
<keyword evidence="1" id="KW-1133">Transmembrane helix</keyword>
<proteinExistence type="predicted"/>
<comment type="caution">
    <text evidence="2">The sequence shown here is derived from an EMBL/GenBank/DDBJ whole genome shotgun (WGS) entry which is preliminary data.</text>
</comment>
<reference evidence="2 3" key="1">
    <citation type="journal article" date="2023" name="Hortic Res">
        <title>Pangenome of water caltrop reveals structural variations and asymmetric subgenome divergence after allopolyploidization.</title>
        <authorList>
            <person name="Zhang X."/>
            <person name="Chen Y."/>
            <person name="Wang L."/>
            <person name="Yuan Y."/>
            <person name="Fang M."/>
            <person name="Shi L."/>
            <person name="Lu R."/>
            <person name="Comes H.P."/>
            <person name="Ma Y."/>
            <person name="Chen Y."/>
            <person name="Huang G."/>
            <person name="Zhou Y."/>
            <person name="Zheng Z."/>
            <person name="Qiu Y."/>
        </authorList>
    </citation>
    <scope>NUCLEOTIDE SEQUENCE [LARGE SCALE GENOMIC DNA]</scope>
    <source>
        <tissue evidence="2">Roots</tissue>
    </source>
</reference>
<sequence>MQKVRPLETNFTVLEEYLKELDHQQREEKGITDLTSSKSFVLSQMDALDREKSLLRLEISSFMCYNCGWKIEKVTRDQMSIKVKEVAVLALSLLFCGCAIFKLVSSQALVLQEASRSDKLFLVKDALFSRFAYSSACSGPISLSSANSSAELRTFEYQTGKRSQITFAASAYDQHGVQLSSLRRPIGSGSVKFLGFSCYPPLSCLAMEIPSSPHILSLHLYIHYYLTAAAATFLCLVLTVRSSNLRRKSGKSDVSTPVALARQPPCDSSCTCDSKDSSIHLNGGNSPSSWCLKLRIMRAGFISQGAYMSCWFSF</sequence>